<feature type="transmembrane region" description="Helical" evidence="6">
    <location>
        <begin position="220"/>
        <end position="236"/>
    </location>
</feature>
<keyword evidence="5 6" id="KW-0472">Membrane</keyword>
<reference evidence="7" key="1">
    <citation type="submission" date="2018-05" db="EMBL/GenBank/DDBJ databases">
        <authorList>
            <person name="Lanie J.A."/>
            <person name="Ng W.-L."/>
            <person name="Kazmierczak K.M."/>
            <person name="Andrzejewski T.M."/>
            <person name="Davidsen T.M."/>
            <person name="Wayne K.J."/>
            <person name="Tettelin H."/>
            <person name="Glass J.I."/>
            <person name="Rusch D."/>
            <person name="Podicherti R."/>
            <person name="Tsui H.-C.T."/>
            <person name="Winkler M.E."/>
        </authorList>
    </citation>
    <scope>NUCLEOTIDE SEQUENCE</scope>
</reference>
<protein>
    <recommendedName>
        <fullName evidence="8">ABC transporter permease</fullName>
    </recommendedName>
</protein>
<keyword evidence="2" id="KW-1003">Cell membrane</keyword>
<feature type="transmembrane region" description="Helical" evidence="6">
    <location>
        <begin position="192"/>
        <end position="214"/>
    </location>
</feature>
<name>A0A382K071_9ZZZZ</name>
<sequence>MMPDWLTPAILTIVTASTPLVFAAVGEIVVEKSGVLNLGIEGMMIIGAIAAFAIGVNTGSATMAIIGGAVGGMLMALIFGVLTLNLLANQVATGLALTLFGLGLSALIGHAYVGKTFPGLPKLDIPVLSDIPLAGPLIFGQDFLVYFSVASVIFVGWFLNKTRWGMLVRAVGENHDAAYAIGYSVKLVRMMAVLFGGTLAGLGGAYLSLAYTPFWVENMTAGRGWIALALVVFASWKPVRAFIGAYLFGGITIIQLHGQGIGVDIPAPIMSMFPYLATVIVLVLISKDASRSLLNAPACLGKSFHSSS</sequence>
<feature type="transmembrane region" description="Helical" evidence="6">
    <location>
        <begin position="267"/>
        <end position="285"/>
    </location>
</feature>
<feature type="transmembrane region" description="Helical" evidence="6">
    <location>
        <begin position="6"/>
        <end position="26"/>
    </location>
</feature>
<feature type="transmembrane region" description="Helical" evidence="6">
    <location>
        <begin position="133"/>
        <end position="159"/>
    </location>
</feature>
<keyword evidence="4 6" id="KW-1133">Transmembrane helix</keyword>
<feature type="transmembrane region" description="Helical" evidence="6">
    <location>
        <begin position="243"/>
        <end position="261"/>
    </location>
</feature>
<evidence type="ECO:0008006" key="8">
    <source>
        <dbReference type="Google" id="ProtNLM"/>
    </source>
</evidence>
<feature type="transmembrane region" description="Helical" evidence="6">
    <location>
        <begin position="94"/>
        <end position="113"/>
    </location>
</feature>
<organism evidence="7">
    <name type="scientific">marine metagenome</name>
    <dbReference type="NCBI Taxonomy" id="408172"/>
    <lineage>
        <taxon>unclassified sequences</taxon>
        <taxon>metagenomes</taxon>
        <taxon>ecological metagenomes</taxon>
    </lineage>
</organism>
<evidence type="ECO:0000313" key="7">
    <source>
        <dbReference type="EMBL" id="SVC17396.1"/>
    </source>
</evidence>
<dbReference type="PANTHER" id="PTHR43370:SF2">
    <property type="entry name" value="ABC TRANSPORTER PERMEASE PROTEIN"/>
    <property type="match status" value="1"/>
</dbReference>
<feature type="transmembrane region" description="Helical" evidence="6">
    <location>
        <begin position="38"/>
        <end position="56"/>
    </location>
</feature>
<dbReference type="GO" id="GO:0005886">
    <property type="term" value="C:plasma membrane"/>
    <property type="evidence" value="ECO:0007669"/>
    <property type="project" value="UniProtKB-SubCell"/>
</dbReference>
<dbReference type="AlphaFoldDB" id="A0A382K071"/>
<evidence type="ECO:0000256" key="3">
    <source>
        <dbReference type="ARBA" id="ARBA00022692"/>
    </source>
</evidence>
<dbReference type="EMBL" id="UINC01077352">
    <property type="protein sequence ID" value="SVC17396.1"/>
    <property type="molecule type" value="Genomic_DNA"/>
</dbReference>
<evidence type="ECO:0000256" key="4">
    <source>
        <dbReference type="ARBA" id="ARBA00022989"/>
    </source>
</evidence>
<evidence type="ECO:0000256" key="2">
    <source>
        <dbReference type="ARBA" id="ARBA00022475"/>
    </source>
</evidence>
<accession>A0A382K071</accession>
<dbReference type="GO" id="GO:0022857">
    <property type="term" value="F:transmembrane transporter activity"/>
    <property type="evidence" value="ECO:0007669"/>
    <property type="project" value="InterPro"/>
</dbReference>
<dbReference type="PANTHER" id="PTHR43370">
    <property type="entry name" value="SUGAR ABC TRANSPORTER INTEGRAL MEMBRANE PROTEIN-RELATED"/>
    <property type="match status" value="1"/>
</dbReference>
<evidence type="ECO:0000256" key="1">
    <source>
        <dbReference type="ARBA" id="ARBA00004651"/>
    </source>
</evidence>
<comment type="subcellular location">
    <subcellularLocation>
        <location evidence="1">Cell membrane</location>
        <topology evidence="1">Multi-pass membrane protein</topology>
    </subcellularLocation>
</comment>
<gene>
    <name evidence="7" type="ORF">METZ01_LOCUS270250</name>
</gene>
<proteinExistence type="predicted"/>
<evidence type="ECO:0000256" key="5">
    <source>
        <dbReference type="ARBA" id="ARBA00023136"/>
    </source>
</evidence>
<evidence type="ECO:0000256" key="6">
    <source>
        <dbReference type="SAM" id="Phobius"/>
    </source>
</evidence>
<dbReference type="Pfam" id="PF02653">
    <property type="entry name" value="BPD_transp_2"/>
    <property type="match status" value="1"/>
</dbReference>
<dbReference type="CDD" id="cd06580">
    <property type="entry name" value="TM_PBP1_transp_TpRbsC_like"/>
    <property type="match status" value="1"/>
</dbReference>
<keyword evidence="3 6" id="KW-0812">Transmembrane</keyword>
<feature type="transmembrane region" description="Helical" evidence="6">
    <location>
        <begin position="62"/>
        <end position="87"/>
    </location>
</feature>
<dbReference type="InterPro" id="IPR001851">
    <property type="entry name" value="ABC_transp_permease"/>
</dbReference>